<dbReference type="AlphaFoldDB" id="A0A397GNP8"/>
<sequence length="129" mass="14903">MELDLQKPSVVCIIKDNTEGLDWYTVMQKVEAYPEEEAKFIDKLLEAEDVNNVLAVTREEKTFRKLFSCILDSITMIRKNDLPEVEHTFRNVVPLLDAMIVKNGYFWIKYDEQSLVATATGSDYTCSQN</sequence>
<dbReference type="EMBL" id="PQFF01000410">
    <property type="protein sequence ID" value="RHZ51909.1"/>
    <property type="molecule type" value="Genomic_DNA"/>
</dbReference>
<organism evidence="1 2">
    <name type="scientific">Diversispora epigaea</name>
    <dbReference type="NCBI Taxonomy" id="1348612"/>
    <lineage>
        <taxon>Eukaryota</taxon>
        <taxon>Fungi</taxon>
        <taxon>Fungi incertae sedis</taxon>
        <taxon>Mucoromycota</taxon>
        <taxon>Glomeromycotina</taxon>
        <taxon>Glomeromycetes</taxon>
        <taxon>Diversisporales</taxon>
        <taxon>Diversisporaceae</taxon>
        <taxon>Diversispora</taxon>
    </lineage>
</organism>
<evidence type="ECO:0000313" key="1">
    <source>
        <dbReference type="EMBL" id="RHZ51909.1"/>
    </source>
</evidence>
<keyword evidence="2" id="KW-1185">Reference proteome</keyword>
<comment type="caution">
    <text evidence="1">The sequence shown here is derived from an EMBL/GenBank/DDBJ whole genome shotgun (WGS) entry which is preliminary data.</text>
</comment>
<name>A0A397GNP8_9GLOM</name>
<evidence type="ECO:0000313" key="2">
    <source>
        <dbReference type="Proteomes" id="UP000266861"/>
    </source>
</evidence>
<dbReference type="OrthoDB" id="2350333at2759"/>
<protein>
    <submittedName>
        <fullName evidence="1">Uncharacterized protein</fullName>
    </submittedName>
</protein>
<proteinExistence type="predicted"/>
<reference evidence="1 2" key="1">
    <citation type="submission" date="2018-08" db="EMBL/GenBank/DDBJ databases">
        <title>Genome and evolution of the arbuscular mycorrhizal fungus Diversispora epigaea (formerly Glomus versiforme) and its bacterial endosymbionts.</title>
        <authorList>
            <person name="Sun X."/>
            <person name="Fei Z."/>
            <person name="Harrison M."/>
        </authorList>
    </citation>
    <scope>NUCLEOTIDE SEQUENCE [LARGE SCALE GENOMIC DNA]</scope>
    <source>
        <strain evidence="1 2">IT104</strain>
    </source>
</reference>
<gene>
    <name evidence="1" type="ORF">Glove_468g4</name>
</gene>
<accession>A0A397GNP8</accession>
<dbReference type="Proteomes" id="UP000266861">
    <property type="component" value="Unassembled WGS sequence"/>
</dbReference>